<evidence type="ECO:0000313" key="2">
    <source>
        <dbReference type="Proteomes" id="UP000789920"/>
    </source>
</evidence>
<reference evidence="1" key="1">
    <citation type="submission" date="2021-06" db="EMBL/GenBank/DDBJ databases">
        <authorList>
            <person name="Kallberg Y."/>
            <person name="Tangrot J."/>
            <person name="Rosling A."/>
        </authorList>
    </citation>
    <scope>NUCLEOTIDE SEQUENCE</scope>
    <source>
        <strain evidence="1">MA461A</strain>
    </source>
</reference>
<organism evidence="1 2">
    <name type="scientific">Racocetra persica</name>
    <dbReference type="NCBI Taxonomy" id="160502"/>
    <lineage>
        <taxon>Eukaryota</taxon>
        <taxon>Fungi</taxon>
        <taxon>Fungi incertae sedis</taxon>
        <taxon>Mucoromycota</taxon>
        <taxon>Glomeromycotina</taxon>
        <taxon>Glomeromycetes</taxon>
        <taxon>Diversisporales</taxon>
        <taxon>Gigasporaceae</taxon>
        <taxon>Racocetra</taxon>
    </lineage>
</organism>
<sequence>TSNRINDLIADLRRQVVTLTVSSSTSANNNKDKIITIFNNLGINPPQDQQLSQLTVDNLLDIIITITVDIQNIGTIPRDLNNFDTF</sequence>
<name>A0ACA9S602_9GLOM</name>
<evidence type="ECO:0000313" key="1">
    <source>
        <dbReference type="EMBL" id="CAG8824926.1"/>
    </source>
</evidence>
<accession>A0ACA9S602</accession>
<protein>
    <submittedName>
        <fullName evidence="1">2385_t:CDS:1</fullName>
    </submittedName>
</protein>
<keyword evidence="2" id="KW-1185">Reference proteome</keyword>
<feature type="non-terminal residue" evidence="1">
    <location>
        <position position="1"/>
    </location>
</feature>
<dbReference type="EMBL" id="CAJVQC010089707">
    <property type="protein sequence ID" value="CAG8824926.1"/>
    <property type="molecule type" value="Genomic_DNA"/>
</dbReference>
<dbReference type="Proteomes" id="UP000789920">
    <property type="component" value="Unassembled WGS sequence"/>
</dbReference>
<gene>
    <name evidence="1" type="ORF">RPERSI_LOCUS26361</name>
</gene>
<proteinExistence type="predicted"/>
<comment type="caution">
    <text evidence="1">The sequence shown here is derived from an EMBL/GenBank/DDBJ whole genome shotgun (WGS) entry which is preliminary data.</text>
</comment>